<evidence type="ECO:0000256" key="12">
    <source>
        <dbReference type="ARBA" id="ARBA00031636"/>
    </source>
</evidence>
<feature type="transmembrane region" description="Helical" evidence="13">
    <location>
        <begin position="167"/>
        <end position="188"/>
    </location>
</feature>
<dbReference type="InterPro" id="IPR048279">
    <property type="entry name" value="MdtK-like"/>
</dbReference>
<evidence type="ECO:0000256" key="10">
    <source>
        <dbReference type="ARBA" id="ARBA00023065"/>
    </source>
</evidence>
<dbReference type="PANTHER" id="PTHR43298:SF2">
    <property type="entry name" value="FMN_FAD EXPORTER YEEO-RELATED"/>
    <property type="match status" value="1"/>
</dbReference>
<evidence type="ECO:0000256" key="8">
    <source>
        <dbReference type="ARBA" id="ARBA00022692"/>
    </source>
</evidence>
<name>A0A173U865_9FIRM</name>
<evidence type="ECO:0000256" key="11">
    <source>
        <dbReference type="ARBA" id="ARBA00023136"/>
    </source>
</evidence>
<proteinExistence type="inferred from homology"/>
<evidence type="ECO:0000313" key="15">
    <source>
        <dbReference type="Proteomes" id="UP000095727"/>
    </source>
</evidence>
<evidence type="ECO:0000313" key="14">
    <source>
        <dbReference type="EMBL" id="CUN10939.1"/>
    </source>
</evidence>
<dbReference type="Proteomes" id="UP000095727">
    <property type="component" value="Unassembled WGS sequence"/>
</dbReference>
<dbReference type="EMBL" id="CYXR01000024">
    <property type="protein sequence ID" value="CUN10939.1"/>
    <property type="molecule type" value="Genomic_DNA"/>
</dbReference>
<comment type="function">
    <text evidence="1">Multidrug efflux pump.</text>
</comment>
<comment type="similarity">
    <text evidence="3">Belongs to the multi antimicrobial extrusion (MATE) (TC 2.A.66.1) family.</text>
</comment>
<keyword evidence="5" id="KW-0813">Transport</keyword>
<dbReference type="NCBIfam" id="TIGR00797">
    <property type="entry name" value="matE"/>
    <property type="match status" value="1"/>
</dbReference>
<feature type="transmembrane region" description="Helical" evidence="13">
    <location>
        <begin position="62"/>
        <end position="84"/>
    </location>
</feature>
<keyword evidence="8 13" id="KW-0812">Transmembrane</keyword>
<dbReference type="RefSeq" id="WP_055158048.1">
    <property type="nucleotide sequence ID" value="NZ_CYXR01000024.1"/>
</dbReference>
<reference evidence="14 15" key="1">
    <citation type="submission" date="2015-09" db="EMBL/GenBank/DDBJ databases">
        <authorList>
            <consortium name="Pathogen Informatics"/>
        </authorList>
    </citation>
    <scope>NUCLEOTIDE SEQUENCE [LARGE SCALE GENOMIC DNA]</scope>
    <source>
        <strain evidence="14 15">2789STDY5834962</strain>
    </source>
</reference>
<feature type="transmembrane region" description="Helical" evidence="13">
    <location>
        <begin position="96"/>
        <end position="118"/>
    </location>
</feature>
<keyword evidence="10" id="KW-0406">Ion transport</keyword>
<feature type="transmembrane region" description="Helical" evidence="13">
    <location>
        <begin position="416"/>
        <end position="437"/>
    </location>
</feature>
<dbReference type="GO" id="GO:0006811">
    <property type="term" value="P:monoatomic ion transport"/>
    <property type="evidence" value="ECO:0007669"/>
    <property type="project" value="UniProtKB-KW"/>
</dbReference>
<dbReference type="GO" id="GO:0015297">
    <property type="term" value="F:antiporter activity"/>
    <property type="evidence" value="ECO:0007669"/>
    <property type="project" value="UniProtKB-KW"/>
</dbReference>
<evidence type="ECO:0000256" key="6">
    <source>
        <dbReference type="ARBA" id="ARBA00022449"/>
    </source>
</evidence>
<evidence type="ECO:0000256" key="1">
    <source>
        <dbReference type="ARBA" id="ARBA00003408"/>
    </source>
</evidence>
<evidence type="ECO:0000256" key="3">
    <source>
        <dbReference type="ARBA" id="ARBA00010199"/>
    </source>
</evidence>
<dbReference type="CDD" id="cd13138">
    <property type="entry name" value="MATE_yoeA_like"/>
    <property type="match status" value="1"/>
</dbReference>
<feature type="transmembrane region" description="Helical" evidence="13">
    <location>
        <begin position="358"/>
        <end position="375"/>
    </location>
</feature>
<keyword evidence="11 13" id="KW-0472">Membrane</keyword>
<feature type="transmembrane region" description="Helical" evidence="13">
    <location>
        <begin position="194"/>
        <end position="216"/>
    </location>
</feature>
<accession>A0A173U865</accession>
<sequence>MGKNTTNDMTQGNCMRLLVQFFLPILAGNLFQQLYSFADSMVVGKGIGDTALAAVGNTGSVHFLIIGFAIGLTGGLGICISQSFGSGNYEKLRKELAMSVWICLAIGIVITVVSLAFMRQLFTFLHTPEDLMTETLQYFGTILAGTTITIFNNFAMTLLRSVGNSRVPLLAMIISAIANVLMDLLFVFPLHMGVFGAALATVLAQVLSALYCCYYIGREKNLIPKKTDWKPQSVIIKRLTLKGLPVAVMNSVTAVGGMVLQTFVNNMGTSYVAAYAACTKILSLFEQPANTVGLALLTFVGQNYGAGKKERIRTGIREGVILTILINIPLALMLLCIPEFLTSFMLNDASIISYTRDFLAVTGICLFPLGWLFVFRNGCQGMGHTFVPMLSGVLEVSLRVVMVKLLTPYLAFRGVALAEVSAWIGAWIMLMITYWIYQERTDSFR</sequence>
<evidence type="ECO:0000256" key="2">
    <source>
        <dbReference type="ARBA" id="ARBA00004651"/>
    </source>
</evidence>
<evidence type="ECO:0000256" key="7">
    <source>
        <dbReference type="ARBA" id="ARBA00022475"/>
    </source>
</evidence>
<dbReference type="GO" id="GO:0042910">
    <property type="term" value="F:xenobiotic transmembrane transporter activity"/>
    <property type="evidence" value="ECO:0007669"/>
    <property type="project" value="InterPro"/>
</dbReference>
<gene>
    <name evidence="14" type="primary">mepA_20</name>
    <name evidence="14" type="ORF">ERS852574_02754</name>
</gene>
<dbReference type="InterPro" id="IPR002528">
    <property type="entry name" value="MATE_fam"/>
</dbReference>
<feature type="transmembrane region" description="Helical" evidence="13">
    <location>
        <begin position="319"/>
        <end position="346"/>
    </location>
</feature>
<evidence type="ECO:0000256" key="5">
    <source>
        <dbReference type="ARBA" id="ARBA00022448"/>
    </source>
</evidence>
<feature type="transmembrane region" description="Helical" evidence="13">
    <location>
        <begin position="387"/>
        <end position="410"/>
    </location>
</feature>
<keyword evidence="7" id="KW-1003">Cell membrane</keyword>
<dbReference type="Pfam" id="PF01554">
    <property type="entry name" value="MatE"/>
    <property type="match status" value="2"/>
</dbReference>
<comment type="subcellular location">
    <subcellularLocation>
        <location evidence="2">Cell membrane</location>
        <topology evidence="2">Multi-pass membrane protein</topology>
    </subcellularLocation>
</comment>
<evidence type="ECO:0000256" key="13">
    <source>
        <dbReference type="SAM" id="Phobius"/>
    </source>
</evidence>
<evidence type="ECO:0000256" key="9">
    <source>
        <dbReference type="ARBA" id="ARBA00022989"/>
    </source>
</evidence>
<dbReference type="GO" id="GO:0005886">
    <property type="term" value="C:plasma membrane"/>
    <property type="evidence" value="ECO:0007669"/>
    <property type="project" value="UniProtKB-SubCell"/>
</dbReference>
<dbReference type="AlphaFoldDB" id="A0A173U865"/>
<organism evidence="14 15">
    <name type="scientific">Coprococcus comes</name>
    <dbReference type="NCBI Taxonomy" id="410072"/>
    <lineage>
        <taxon>Bacteria</taxon>
        <taxon>Bacillati</taxon>
        <taxon>Bacillota</taxon>
        <taxon>Clostridia</taxon>
        <taxon>Lachnospirales</taxon>
        <taxon>Lachnospiraceae</taxon>
        <taxon>Coprococcus</taxon>
    </lineage>
</organism>
<dbReference type="InterPro" id="IPR050222">
    <property type="entry name" value="MATE_MdtK"/>
</dbReference>
<evidence type="ECO:0000256" key="4">
    <source>
        <dbReference type="ARBA" id="ARBA00020268"/>
    </source>
</evidence>
<protein>
    <recommendedName>
        <fullName evidence="4">Probable multidrug resistance protein NorM</fullName>
    </recommendedName>
    <alternativeName>
        <fullName evidence="12">Multidrug-efflux transporter</fullName>
    </alternativeName>
</protein>
<keyword evidence="9 13" id="KW-1133">Transmembrane helix</keyword>
<feature type="transmembrane region" description="Helical" evidence="13">
    <location>
        <begin position="138"/>
        <end position="155"/>
    </location>
</feature>
<dbReference type="PANTHER" id="PTHR43298">
    <property type="entry name" value="MULTIDRUG RESISTANCE PROTEIN NORM-RELATED"/>
    <property type="match status" value="1"/>
</dbReference>
<dbReference type="PIRSF" id="PIRSF006603">
    <property type="entry name" value="DinF"/>
    <property type="match status" value="1"/>
</dbReference>
<keyword evidence="6" id="KW-0050">Antiport</keyword>